<dbReference type="EMBL" id="CM047900">
    <property type="protein sequence ID" value="KAJ0099085.1"/>
    <property type="molecule type" value="Genomic_DNA"/>
</dbReference>
<keyword evidence="2" id="KW-1185">Reference proteome</keyword>
<sequence length="184" mass="20949">MVKRWSRAPSLEEEIERAMLACQKGRDNAAMAIVKAAEKCHLVMAVSSEVKKTSAEIVDDESVEMIVNCLWKPVDIAPATEIVLDDINVELAFCNDHHCYELLEEIRDMFQLLLKHGSPELEKILNCLKSLAEGDVQRRLLMSRSGETVFLSLNKYEQQLSNERPYDYQSITLLLLISTRKPTP</sequence>
<dbReference type="Proteomes" id="UP001164250">
    <property type="component" value="Chromosome 4"/>
</dbReference>
<gene>
    <name evidence="1" type="ORF">Patl1_22108</name>
</gene>
<evidence type="ECO:0000313" key="1">
    <source>
        <dbReference type="EMBL" id="KAJ0099085.1"/>
    </source>
</evidence>
<accession>A0ACC1BJH3</accession>
<evidence type="ECO:0000313" key="2">
    <source>
        <dbReference type="Proteomes" id="UP001164250"/>
    </source>
</evidence>
<comment type="caution">
    <text evidence="1">The sequence shown here is derived from an EMBL/GenBank/DDBJ whole genome shotgun (WGS) entry which is preliminary data.</text>
</comment>
<name>A0ACC1BJH3_9ROSI</name>
<organism evidence="1 2">
    <name type="scientific">Pistacia atlantica</name>
    <dbReference type="NCBI Taxonomy" id="434234"/>
    <lineage>
        <taxon>Eukaryota</taxon>
        <taxon>Viridiplantae</taxon>
        <taxon>Streptophyta</taxon>
        <taxon>Embryophyta</taxon>
        <taxon>Tracheophyta</taxon>
        <taxon>Spermatophyta</taxon>
        <taxon>Magnoliopsida</taxon>
        <taxon>eudicotyledons</taxon>
        <taxon>Gunneridae</taxon>
        <taxon>Pentapetalae</taxon>
        <taxon>rosids</taxon>
        <taxon>malvids</taxon>
        <taxon>Sapindales</taxon>
        <taxon>Anacardiaceae</taxon>
        <taxon>Pistacia</taxon>
    </lineage>
</organism>
<proteinExistence type="predicted"/>
<reference evidence="2" key="1">
    <citation type="journal article" date="2023" name="G3 (Bethesda)">
        <title>Genome assembly and association tests identify interacting loci associated with vigor, precocity, and sex in interspecific pistachio rootstocks.</title>
        <authorList>
            <person name="Palmer W."/>
            <person name="Jacygrad E."/>
            <person name="Sagayaradj S."/>
            <person name="Cavanaugh K."/>
            <person name="Han R."/>
            <person name="Bertier L."/>
            <person name="Beede B."/>
            <person name="Kafkas S."/>
            <person name="Golino D."/>
            <person name="Preece J."/>
            <person name="Michelmore R."/>
        </authorList>
    </citation>
    <scope>NUCLEOTIDE SEQUENCE [LARGE SCALE GENOMIC DNA]</scope>
</reference>
<protein>
    <submittedName>
        <fullName evidence="1">Uncharacterized protein</fullName>
    </submittedName>
</protein>